<feature type="region of interest" description="Disordered" evidence="1">
    <location>
        <begin position="1"/>
        <end position="35"/>
    </location>
</feature>
<keyword evidence="3" id="KW-1185">Reference proteome</keyword>
<reference evidence="2 3" key="1">
    <citation type="submission" date="2020-07" db="EMBL/GenBank/DDBJ databases">
        <title>Sequencing the genomes of 1000 actinobacteria strains.</title>
        <authorList>
            <person name="Klenk H.-P."/>
        </authorList>
    </citation>
    <scope>NUCLEOTIDE SEQUENCE [LARGE SCALE GENOMIC DNA]</scope>
    <source>
        <strain evidence="2 3">DSM 19970</strain>
    </source>
</reference>
<dbReference type="EMBL" id="JACBZO010000001">
    <property type="protein sequence ID" value="NYI42592.1"/>
    <property type="molecule type" value="Genomic_DNA"/>
</dbReference>
<dbReference type="AlphaFoldDB" id="A0A7Y9ZBY8"/>
<name>A0A7Y9ZBY8_9MICO</name>
<evidence type="ECO:0000256" key="1">
    <source>
        <dbReference type="SAM" id="MobiDB-lite"/>
    </source>
</evidence>
<dbReference type="RefSeq" id="WP_062074389.1">
    <property type="nucleotide sequence ID" value="NZ_BBRC01000002.1"/>
</dbReference>
<comment type="caution">
    <text evidence="2">The sequence shown here is derived from an EMBL/GenBank/DDBJ whole genome shotgun (WGS) entry which is preliminary data.</text>
</comment>
<organism evidence="2 3">
    <name type="scientific">Demequina lutea</name>
    <dbReference type="NCBI Taxonomy" id="431489"/>
    <lineage>
        <taxon>Bacteria</taxon>
        <taxon>Bacillati</taxon>
        <taxon>Actinomycetota</taxon>
        <taxon>Actinomycetes</taxon>
        <taxon>Micrococcales</taxon>
        <taxon>Demequinaceae</taxon>
        <taxon>Demequina</taxon>
    </lineage>
</organism>
<evidence type="ECO:0000313" key="3">
    <source>
        <dbReference type="Proteomes" id="UP000547973"/>
    </source>
</evidence>
<dbReference type="SUPFAM" id="SSF53474">
    <property type="entry name" value="alpha/beta-Hydrolases"/>
    <property type="match status" value="1"/>
</dbReference>
<proteinExistence type="predicted"/>
<dbReference type="Proteomes" id="UP000547973">
    <property type="component" value="Unassembled WGS sequence"/>
</dbReference>
<protein>
    <submittedName>
        <fullName evidence="2">Pimeloyl-ACP methyl ester carboxylesterase</fullName>
    </submittedName>
</protein>
<accession>A0A7Y9ZBY8</accession>
<sequence>MRLEPGTYDAESTYGPSVPGMRHRPESSLARGERKRGISVPAITCPMLVVGGRDYTAERGRPVAEYYGAQLIEFPELSHFQLVVDPQVRDGVAEWVSLVSPG</sequence>
<feature type="compositionally biased region" description="Basic and acidic residues" evidence="1">
    <location>
        <begin position="23"/>
        <end position="35"/>
    </location>
</feature>
<gene>
    <name evidence="2" type="ORF">BKA03_002711</name>
</gene>
<evidence type="ECO:0000313" key="2">
    <source>
        <dbReference type="EMBL" id="NYI42592.1"/>
    </source>
</evidence>
<dbReference type="InterPro" id="IPR029058">
    <property type="entry name" value="AB_hydrolase_fold"/>
</dbReference>